<feature type="transmembrane region" description="Helical" evidence="8">
    <location>
        <begin position="95"/>
        <end position="116"/>
    </location>
</feature>
<evidence type="ECO:0000256" key="6">
    <source>
        <dbReference type="RuleBase" id="RU362091"/>
    </source>
</evidence>
<proteinExistence type="inferred from homology"/>
<protein>
    <recommendedName>
        <fullName evidence="12">Sodium/glucose cotransporter 4</fullName>
    </recommendedName>
</protein>
<feature type="transmembrane region" description="Helical" evidence="8">
    <location>
        <begin position="238"/>
        <end position="260"/>
    </location>
</feature>
<organism evidence="10 11">
    <name type="scientific">Amblyomma americanum</name>
    <name type="common">Lone star tick</name>
    <dbReference type="NCBI Taxonomy" id="6943"/>
    <lineage>
        <taxon>Eukaryota</taxon>
        <taxon>Metazoa</taxon>
        <taxon>Ecdysozoa</taxon>
        <taxon>Arthropoda</taxon>
        <taxon>Chelicerata</taxon>
        <taxon>Arachnida</taxon>
        <taxon>Acari</taxon>
        <taxon>Parasitiformes</taxon>
        <taxon>Ixodida</taxon>
        <taxon>Ixodoidea</taxon>
        <taxon>Ixodidae</taxon>
        <taxon>Amblyomminae</taxon>
        <taxon>Amblyomma</taxon>
    </lineage>
</organism>
<keyword evidence="11" id="KW-1185">Reference proteome</keyword>
<feature type="transmembrane region" description="Helical" evidence="8">
    <location>
        <begin position="163"/>
        <end position="184"/>
    </location>
</feature>
<dbReference type="EMBL" id="JARKHS020019120">
    <property type="protein sequence ID" value="KAK8771907.1"/>
    <property type="molecule type" value="Genomic_DNA"/>
</dbReference>
<evidence type="ECO:0000256" key="1">
    <source>
        <dbReference type="ARBA" id="ARBA00004141"/>
    </source>
</evidence>
<dbReference type="Proteomes" id="UP001321473">
    <property type="component" value="Unassembled WGS sequence"/>
</dbReference>
<name>A0AAQ4EAU7_AMBAM</name>
<feature type="transmembrane region" description="Helical" evidence="8">
    <location>
        <begin position="56"/>
        <end position="74"/>
    </location>
</feature>
<feature type="transmembrane region" description="Helical" evidence="8">
    <location>
        <begin position="430"/>
        <end position="449"/>
    </location>
</feature>
<dbReference type="InterPro" id="IPR038377">
    <property type="entry name" value="Na/Glc_symporter_sf"/>
</dbReference>
<feature type="signal peptide" evidence="9">
    <location>
        <begin position="1"/>
        <end position="20"/>
    </location>
</feature>
<dbReference type="AlphaFoldDB" id="A0AAQ4EAU7"/>
<dbReference type="PANTHER" id="PTHR11819">
    <property type="entry name" value="SOLUTE CARRIER FAMILY 5"/>
    <property type="match status" value="1"/>
</dbReference>
<gene>
    <name evidence="10" type="ORF">V5799_024849</name>
</gene>
<evidence type="ECO:0000256" key="4">
    <source>
        <dbReference type="ARBA" id="ARBA00022989"/>
    </source>
</evidence>
<keyword evidence="9" id="KW-0732">Signal</keyword>
<dbReference type="PROSITE" id="PS50283">
    <property type="entry name" value="NA_SOLUT_SYMP_3"/>
    <property type="match status" value="1"/>
</dbReference>
<evidence type="ECO:0000313" key="11">
    <source>
        <dbReference type="Proteomes" id="UP001321473"/>
    </source>
</evidence>
<evidence type="ECO:0000313" key="10">
    <source>
        <dbReference type="EMBL" id="KAK8771907.1"/>
    </source>
</evidence>
<comment type="similarity">
    <text evidence="2 6">Belongs to the sodium:solute symporter (SSF) (TC 2.A.21) family.</text>
</comment>
<evidence type="ECO:0000256" key="8">
    <source>
        <dbReference type="SAM" id="Phobius"/>
    </source>
</evidence>
<dbReference type="GO" id="GO:0005412">
    <property type="term" value="F:D-glucose:sodium symporter activity"/>
    <property type="evidence" value="ECO:0007669"/>
    <property type="project" value="TreeGrafter"/>
</dbReference>
<dbReference type="Pfam" id="PF00474">
    <property type="entry name" value="SSF"/>
    <property type="match status" value="1"/>
</dbReference>
<dbReference type="Gene3D" id="1.20.1730.10">
    <property type="entry name" value="Sodium/glucose cotransporter"/>
    <property type="match status" value="1"/>
</dbReference>
<evidence type="ECO:0000256" key="9">
    <source>
        <dbReference type="SAM" id="SignalP"/>
    </source>
</evidence>
<sequence length="450" mass="48899">MVAGASVLAVLAFVEVGGYSALVEKFGALAHGANTTCNAVPKNYMHLFRAADDPSLPWPGMTIGLTINAIWYWCSDQVIVQRSLSAKNLSHAKAGSILTGYLKILPLFVMVFPGMAARVLYPEVIGCSDPELCRSYCGNERGCTNIAYPLLVLRLMPAGGRGLMMSVMTASLVANLASIFNSASTLFTMDLWNSMRRQKASEQELVIVGRCFLVLLVVVSILWIPVIEVSSGSQLFDYIQSVSSFLAPPVCAVYVLALGWSRINEQGAFWGLMTGLAAGLGRFAWEYSYALPPCGFPDPRPEAITRIHYLHYGCLLFILTAGVCTIVSLLTEPIPEDSLYRLTFWTVDSTEPRVDLDEPPPSKDETLPTHNPPPAAAVDGGQKKTSFFKLLLWACRATKSSGEPPARLTPVEEVARAAEAVRENDVPRRLCIINGLVLLVVAGLINGYYA</sequence>
<comment type="subcellular location">
    <subcellularLocation>
        <location evidence="1">Membrane</location>
        <topology evidence="1">Multi-pass membrane protein</topology>
    </subcellularLocation>
</comment>
<comment type="caution">
    <text evidence="10">The sequence shown here is derived from an EMBL/GenBank/DDBJ whole genome shotgun (WGS) entry which is preliminary data.</text>
</comment>
<dbReference type="PANTHER" id="PTHR11819:SF195">
    <property type="entry name" value="SODIUM_GLUCOSE COTRANSPORTER 4"/>
    <property type="match status" value="1"/>
</dbReference>
<feature type="transmembrane region" description="Helical" evidence="8">
    <location>
        <begin position="267"/>
        <end position="285"/>
    </location>
</feature>
<dbReference type="NCBIfam" id="TIGR00813">
    <property type="entry name" value="sss"/>
    <property type="match status" value="1"/>
</dbReference>
<feature type="region of interest" description="Disordered" evidence="7">
    <location>
        <begin position="352"/>
        <end position="380"/>
    </location>
</feature>
<evidence type="ECO:0000256" key="5">
    <source>
        <dbReference type="ARBA" id="ARBA00023136"/>
    </source>
</evidence>
<dbReference type="GO" id="GO:0005886">
    <property type="term" value="C:plasma membrane"/>
    <property type="evidence" value="ECO:0007669"/>
    <property type="project" value="TreeGrafter"/>
</dbReference>
<dbReference type="PROSITE" id="PS00457">
    <property type="entry name" value="NA_SOLUT_SYMP_2"/>
    <property type="match status" value="1"/>
</dbReference>
<evidence type="ECO:0000256" key="3">
    <source>
        <dbReference type="ARBA" id="ARBA00022692"/>
    </source>
</evidence>
<dbReference type="InterPro" id="IPR018212">
    <property type="entry name" value="Na/solute_symporter_CS"/>
</dbReference>
<evidence type="ECO:0008006" key="12">
    <source>
        <dbReference type="Google" id="ProtNLM"/>
    </source>
</evidence>
<feature type="chain" id="PRO_5042988205" description="Sodium/glucose cotransporter 4" evidence="9">
    <location>
        <begin position="21"/>
        <end position="450"/>
    </location>
</feature>
<feature type="compositionally biased region" description="Basic and acidic residues" evidence="7">
    <location>
        <begin position="352"/>
        <end position="367"/>
    </location>
</feature>
<keyword evidence="5 8" id="KW-0472">Membrane</keyword>
<feature type="transmembrane region" description="Helical" evidence="8">
    <location>
        <begin position="205"/>
        <end position="226"/>
    </location>
</feature>
<dbReference type="InterPro" id="IPR001734">
    <property type="entry name" value="Na/solute_symporter"/>
</dbReference>
<keyword evidence="4 8" id="KW-1133">Transmembrane helix</keyword>
<evidence type="ECO:0000256" key="7">
    <source>
        <dbReference type="SAM" id="MobiDB-lite"/>
    </source>
</evidence>
<reference evidence="10 11" key="1">
    <citation type="journal article" date="2023" name="Arcadia Sci">
        <title>De novo assembly of a long-read Amblyomma americanum tick genome.</title>
        <authorList>
            <person name="Chou S."/>
            <person name="Poskanzer K.E."/>
            <person name="Rollins M."/>
            <person name="Thuy-Boun P.S."/>
        </authorList>
    </citation>
    <scope>NUCLEOTIDE SEQUENCE [LARGE SCALE GENOMIC DNA]</scope>
    <source>
        <strain evidence="10">F_SG_1</strain>
        <tissue evidence="10">Salivary glands</tissue>
    </source>
</reference>
<feature type="transmembrane region" description="Helical" evidence="8">
    <location>
        <begin position="309"/>
        <end position="331"/>
    </location>
</feature>
<accession>A0AAQ4EAU7</accession>
<keyword evidence="3 8" id="KW-0812">Transmembrane</keyword>
<evidence type="ECO:0000256" key="2">
    <source>
        <dbReference type="ARBA" id="ARBA00006434"/>
    </source>
</evidence>